<evidence type="ECO:0000313" key="2">
    <source>
        <dbReference type="Proteomes" id="UP001341840"/>
    </source>
</evidence>
<protein>
    <submittedName>
        <fullName evidence="1">Uncharacterized protein</fullName>
    </submittedName>
</protein>
<evidence type="ECO:0000313" key="1">
    <source>
        <dbReference type="EMBL" id="MED6194379.1"/>
    </source>
</evidence>
<keyword evidence="2" id="KW-1185">Reference proteome</keyword>
<dbReference type="Proteomes" id="UP001341840">
    <property type="component" value="Unassembled WGS sequence"/>
</dbReference>
<reference evidence="1 2" key="1">
    <citation type="journal article" date="2023" name="Plants (Basel)">
        <title>Bridging the Gap: Combining Genomics and Transcriptomics Approaches to Understand Stylosanthes scabra, an Orphan Legume from the Brazilian Caatinga.</title>
        <authorList>
            <person name="Ferreira-Neto J.R.C."/>
            <person name="da Silva M.D."/>
            <person name="Binneck E."/>
            <person name="de Melo N.F."/>
            <person name="da Silva R.H."/>
            <person name="de Melo A.L.T.M."/>
            <person name="Pandolfi V."/>
            <person name="Bustamante F.O."/>
            <person name="Brasileiro-Vidal A.C."/>
            <person name="Benko-Iseppon A.M."/>
        </authorList>
    </citation>
    <scope>NUCLEOTIDE SEQUENCE [LARGE SCALE GENOMIC DNA]</scope>
    <source>
        <tissue evidence="1">Leaves</tissue>
    </source>
</reference>
<dbReference type="EMBL" id="JASCZI010211557">
    <property type="protein sequence ID" value="MED6194379.1"/>
    <property type="molecule type" value="Genomic_DNA"/>
</dbReference>
<organism evidence="1 2">
    <name type="scientific">Stylosanthes scabra</name>
    <dbReference type="NCBI Taxonomy" id="79078"/>
    <lineage>
        <taxon>Eukaryota</taxon>
        <taxon>Viridiplantae</taxon>
        <taxon>Streptophyta</taxon>
        <taxon>Embryophyta</taxon>
        <taxon>Tracheophyta</taxon>
        <taxon>Spermatophyta</taxon>
        <taxon>Magnoliopsida</taxon>
        <taxon>eudicotyledons</taxon>
        <taxon>Gunneridae</taxon>
        <taxon>Pentapetalae</taxon>
        <taxon>rosids</taxon>
        <taxon>fabids</taxon>
        <taxon>Fabales</taxon>
        <taxon>Fabaceae</taxon>
        <taxon>Papilionoideae</taxon>
        <taxon>50 kb inversion clade</taxon>
        <taxon>dalbergioids sensu lato</taxon>
        <taxon>Dalbergieae</taxon>
        <taxon>Pterocarpus clade</taxon>
        <taxon>Stylosanthes</taxon>
    </lineage>
</organism>
<gene>
    <name evidence="1" type="ORF">PIB30_027888</name>
</gene>
<sequence length="73" mass="8090">MSSSSIAEPIVDDAVEHGNNARISGDCPSVDYAEELGFDTSIEGDDFTKLILQKPMESSTGKRTWKGFVWKMY</sequence>
<accession>A0ABU6XAX7</accession>
<comment type="caution">
    <text evidence="1">The sequence shown here is derived from an EMBL/GenBank/DDBJ whole genome shotgun (WGS) entry which is preliminary data.</text>
</comment>
<proteinExistence type="predicted"/>
<name>A0ABU6XAX7_9FABA</name>